<feature type="compositionally biased region" description="Basic and acidic residues" evidence="2">
    <location>
        <begin position="188"/>
        <end position="212"/>
    </location>
</feature>
<evidence type="ECO:0000256" key="1">
    <source>
        <dbReference type="ARBA" id="ARBA00004196"/>
    </source>
</evidence>
<reference evidence="5 6" key="1">
    <citation type="submission" date="2016-10" db="EMBL/GenBank/DDBJ databases">
        <authorList>
            <person name="de Groot N.N."/>
        </authorList>
    </citation>
    <scope>NUCLEOTIDE SEQUENCE [LARGE SCALE GENOMIC DNA]</scope>
    <source>
        <strain evidence="5 6">RK1</strain>
    </source>
</reference>
<organism evidence="5 6">
    <name type="scientific">Parapedobacter indicus</name>
    <dbReference type="NCBI Taxonomy" id="1477437"/>
    <lineage>
        <taxon>Bacteria</taxon>
        <taxon>Pseudomonadati</taxon>
        <taxon>Bacteroidota</taxon>
        <taxon>Sphingobacteriia</taxon>
        <taxon>Sphingobacteriales</taxon>
        <taxon>Sphingobacteriaceae</taxon>
        <taxon>Parapedobacter</taxon>
    </lineage>
</organism>
<dbReference type="GO" id="GO:0030313">
    <property type="term" value="C:cell envelope"/>
    <property type="evidence" value="ECO:0007669"/>
    <property type="project" value="UniProtKB-SubCell"/>
</dbReference>
<dbReference type="InterPro" id="IPR013783">
    <property type="entry name" value="Ig-like_fold"/>
</dbReference>
<sequence>MIPKQLIRLFAGVAAAILIQCGAPRTQPVSYPDAVYSRYLSAAEPTAGIAAQFNTPVLRWPAEKGKSVRYDVRLSPDSLFPNEQTLHRENIPWALFNPHQRLPEGIWYWQYRVSGKTWSALQTFQITPSAIPLVSPPANRFLDGIPAVHPRLLAEGADTTHIRSLAADGDVQAIIREAEMALKQPILTERDGLPKRRHDDAERNRKQEQDASKRLGEFAYGTTLPLCQAYLLTGDSRYRVHAIRIAREIATWDPKGVSRISDFSDARCMLALALVFDTFHGSLTSADRALMLRSITERASSFYISWRNDVEAKILSGHVWQHILHYFFQTGIAVYGDVPEAAQWLEYAYELFLARAPILGGVDGGWIEGASYFRMNMATLIDIPLTIKQYTGFDFINTHPWYTHTIDWLLYHVPPGSSADGFGDNTEEVFSPGVAYIAYADMLARLTGNPKAARYVELCRQYENPDIATDRSLRWIRLARTEDADSASSAAAAELETGKIFREIGLAALHSNPGNTPENLMVAMRSSPFGSYGHFLSDQNAFNILYGGKRAFFRTGYKVTMKDPHRTGWYQHTKSNNSLLIDGAGQPYSVEAYGWMPRFLQGEEMAYVMGDASAAYSSAETGEDYGLKKFHRHLLLLKPDIIVVYDELEADHPASWSWLLHSMAKIHIDTATNRFSSRFEGFSGAGKLWTPSAVSWSLADTFEVRAENWRGSLNQFGELKRYDDEQWHLKAINVAKIRSTRFLAVFQVGPTVNIEAAEEAYHDGVLTVSLGNWDIRAQLDTARSPGLSVTNRSGTTAFSTHAAQISLAGKTFGQRENSAKLAEMLSSHIRYVEASDELPYAMQQRLLIDSKNKKK</sequence>
<dbReference type="RefSeq" id="WP_177195131.1">
    <property type="nucleotide sequence ID" value="NZ_FOQO01000005.1"/>
</dbReference>
<gene>
    <name evidence="5" type="ORF">SAMN05444682_10554</name>
</gene>
<evidence type="ECO:0000259" key="3">
    <source>
        <dbReference type="Pfam" id="PF07940"/>
    </source>
</evidence>
<evidence type="ECO:0000256" key="2">
    <source>
        <dbReference type="SAM" id="MobiDB-lite"/>
    </source>
</evidence>
<accession>A0A1I3K0S2</accession>
<feature type="region of interest" description="Disordered" evidence="2">
    <location>
        <begin position="187"/>
        <end position="212"/>
    </location>
</feature>
<proteinExistence type="predicted"/>
<dbReference type="STRING" id="1477437.SAMN05444682_10554"/>
<dbReference type="Proteomes" id="UP000198670">
    <property type="component" value="Unassembled WGS sequence"/>
</dbReference>
<protein>
    <submittedName>
        <fullName evidence="5">Heparinase II/III-like protein</fullName>
    </submittedName>
</protein>
<dbReference type="Gene3D" id="2.70.98.70">
    <property type="match status" value="1"/>
</dbReference>
<evidence type="ECO:0000313" key="6">
    <source>
        <dbReference type="Proteomes" id="UP000198670"/>
    </source>
</evidence>
<evidence type="ECO:0000259" key="4">
    <source>
        <dbReference type="Pfam" id="PF16332"/>
    </source>
</evidence>
<feature type="domain" description="Heparinase II/III-like C-terminal" evidence="3">
    <location>
        <begin position="498"/>
        <end position="693"/>
    </location>
</feature>
<dbReference type="InterPro" id="IPR032518">
    <property type="entry name" value="HepII_N"/>
</dbReference>
<dbReference type="InterPro" id="IPR008929">
    <property type="entry name" value="Chondroitin_lyas"/>
</dbReference>
<keyword evidence="6" id="KW-1185">Reference proteome</keyword>
<comment type="subcellular location">
    <subcellularLocation>
        <location evidence="1">Cell envelope</location>
    </subcellularLocation>
</comment>
<dbReference type="GO" id="GO:0016829">
    <property type="term" value="F:lyase activity"/>
    <property type="evidence" value="ECO:0007669"/>
    <property type="project" value="InterPro"/>
</dbReference>
<dbReference type="Gene3D" id="2.60.40.10">
    <property type="entry name" value="Immunoglobulins"/>
    <property type="match status" value="1"/>
</dbReference>
<evidence type="ECO:0000313" key="5">
    <source>
        <dbReference type="EMBL" id="SFI66082.1"/>
    </source>
</evidence>
<dbReference type="SUPFAM" id="SSF48230">
    <property type="entry name" value="Chondroitin AC/alginate lyase"/>
    <property type="match status" value="1"/>
</dbReference>
<feature type="domain" description="Heparinase II N-terminal" evidence="4">
    <location>
        <begin position="42"/>
        <end position="479"/>
    </location>
</feature>
<name>A0A1I3K0S2_9SPHI</name>
<dbReference type="Gene3D" id="1.50.10.100">
    <property type="entry name" value="Chondroitin AC/alginate lyase"/>
    <property type="match status" value="1"/>
</dbReference>
<dbReference type="Pfam" id="PF07940">
    <property type="entry name" value="Hepar_II_III_C"/>
    <property type="match status" value="1"/>
</dbReference>
<dbReference type="Pfam" id="PF16332">
    <property type="entry name" value="DUF4962"/>
    <property type="match status" value="1"/>
</dbReference>
<dbReference type="InterPro" id="IPR012480">
    <property type="entry name" value="Hepar_II_III_C"/>
</dbReference>
<dbReference type="EMBL" id="FOQO01000005">
    <property type="protein sequence ID" value="SFI66082.1"/>
    <property type="molecule type" value="Genomic_DNA"/>
</dbReference>
<dbReference type="AlphaFoldDB" id="A0A1I3K0S2"/>